<dbReference type="AlphaFoldDB" id="A0A0A9SX66"/>
<dbReference type="EMBL" id="GBRH01279401">
    <property type="protein sequence ID" value="JAD18494.1"/>
    <property type="molecule type" value="Transcribed_RNA"/>
</dbReference>
<organism evidence="1">
    <name type="scientific">Arundo donax</name>
    <name type="common">Giant reed</name>
    <name type="synonym">Donax arundinaceus</name>
    <dbReference type="NCBI Taxonomy" id="35708"/>
    <lineage>
        <taxon>Eukaryota</taxon>
        <taxon>Viridiplantae</taxon>
        <taxon>Streptophyta</taxon>
        <taxon>Embryophyta</taxon>
        <taxon>Tracheophyta</taxon>
        <taxon>Spermatophyta</taxon>
        <taxon>Magnoliopsida</taxon>
        <taxon>Liliopsida</taxon>
        <taxon>Poales</taxon>
        <taxon>Poaceae</taxon>
        <taxon>PACMAD clade</taxon>
        <taxon>Arundinoideae</taxon>
        <taxon>Arundineae</taxon>
        <taxon>Arundo</taxon>
    </lineage>
</organism>
<sequence length="137" mass="15024">MTASSRRQAHVAINMRCWRSNNRIRSGLVCMHGYSSIERDIDARLVHAAAFNAADATAPLLQGSMHVFALARSNATGIYSGDHIRYAKWFLVSVTTLTNSPSLISCSAWFVSVHVELSDATTSRVPILNSLRQTSDS</sequence>
<proteinExistence type="predicted"/>
<reference evidence="1" key="1">
    <citation type="submission" date="2014-09" db="EMBL/GenBank/DDBJ databases">
        <authorList>
            <person name="Magalhaes I.L.F."/>
            <person name="Oliveira U."/>
            <person name="Santos F.R."/>
            <person name="Vidigal T.H.D.A."/>
            <person name="Brescovit A.D."/>
            <person name="Santos A.J."/>
        </authorList>
    </citation>
    <scope>NUCLEOTIDE SEQUENCE</scope>
    <source>
        <tissue evidence="1">Shoot tissue taken approximately 20 cm above the soil surface</tissue>
    </source>
</reference>
<evidence type="ECO:0000313" key="1">
    <source>
        <dbReference type="EMBL" id="JAD18494.1"/>
    </source>
</evidence>
<protein>
    <submittedName>
        <fullName evidence="1">Uncharacterized protein</fullName>
    </submittedName>
</protein>
<accession>A0A0A9SX66</accession>
<reference evidence="1" key="2">
    <citation type="journal article" date="2015" name="Data Brief">
        <title>Shoot transcriptome of the giant reed, Arundo donax.</title>
        <authorList>
            <person name="Barrero R.A."/>
            <person name="Guerrero F.D."/>
            <person name="Moolhuijzen P."/>
            <person name="Goolsby J.A."/>
            <person name="Tidwell J."/>
            <person name="Bellgard S.E."/>
            <person name="Bellgard M.I."/>
        </authorList>
    </citation>
    <scope>NUCLEOTIDE SEQUENCE</scope>
    <source>
        <tissue evidence="1">Shoot tissue taken approximately 20 cm above the soil surface</tissue>
    </source>
</reference>
<name>A0A0A9SX66_ARUDO</name>